<gene>
    <name evidence="1" type="ORF">SPHA_72943</name>
</gene>
<organism evidence="1 2">
    <name type="scientific">Acanthosepion pharaonis</name>
    <name type="common">Pharaoh cuttlefish</name>
    <name type="synonym">Sepia pharaonis</name>
    <dbReference type="NCBI Taxonomy" id="158019"/>
    <lineage>
        <taxon>Eukaryota</taxon>
        <taxon>Metazoa</taxon>
        <taxon>Spiralia</taxon>
        <taxon>Lophotrochozoa</taxon>
        <taxon>Mollusca</taxon>
        <taxon>Cephalopoda</taxon>
        <taxon>Coleoidea</taxon>
        <taxon>Decapodiformes</taxon>
        <taxon>Sepiida</taxon>
        <taxon>Sepiina</taxon>
        <taxon>Sepiidae</taxon>
        <taxon>Acanthosepion</taxon>
    </lineage>
</organism>
<accession>A0A812EH21</accession>
<dbReference type="EMBL" id="CAHIKZ030005352">
    <property type="protein sequence ID" value="CAE1323052.1"/>
    <property type="molecule type" value="Genomic_DNA"/>
</dbReference>
<evidence type="ECO:0000313" key="1">
    <source>
        <dbReference type="EMBL" id="CAE1323052.1"/>
    </source>
</evidence>
<reference evidence="1" key="1">
    <citation type="submission" date="2021-01" db="EMBL/GenBank/DDBJ databases">
        <authorList>
            <person name="Li R."/>
            <person name="Bekaert M."/>
        </authorList>
    </citation>
    <scope>NUCLEOTIDE SEQUENCE</scope>
    <source>
        <strain evidence="1">Farmed</strain>
    </source>
</reference>
<proteinExistence type="predicted"/>
<name>A0A812EH21_ACAPH</name>
<dbReference type="Proteomes" id="UP000597762">
    <property type="component" value="Unassembled WGS sequence"/>
</dbReference>
<evidence type="ECO:0000313" key="2">
    <source>
        <dbReference type="Proteomes" id="UP000597762"/>
    </source>
</evidence>
<protein>
    <submittedName>
        <fullName evidence="1">Uncharacterized protein</fullName>
    </submittedName>
</protein>
<comment type="caution">
    <text evidence="1">The sequence shown here is derived from an EMBL/GenBank/DDBJ whole genome shotgun (WGS) entry which is preliminary data.</text>
</comment>
<dbReference type="AlphaFoldDB" id="A0A812EH21"/>
<sequence length="711" mass="79874">MYQSSFLPNYLSIYLSIYLNTGLRSSTSAIGFFTVHHHRYSPSLSILLLVCSSMSFITLYSRQPICNRSINRLLILLPRDHLLSKLNQQTLILLPPQSTDFDSSSSTDFHSSSFPSSIFDSSFLLSQQTVILLPRDHLLSKLNQQTLILLLPQSTDFDSSSSIIILSKLNQQTLILLLTLILLPRDHLLSKLSQQTFFFLSFPSSVDLILLSQQTVLLSRDHLLSKLSQQTLIHLLSKLSLILLLDHLLSKLNQQTLILLPPQSTDFDSSSLIISLSKLNQTLILLPPQSTDFVLLLPRDHLLSKLSQQTLILPRDHLLSKLNQQTLILLPLDHLLSKLNQQTVILLPPQSTDFDSSSSSPLLINRHSSSLSKLSQQTLVAFLVLLPVDFDHLLSKLNQQTLILLPPQSTDFDSSSSSSPFQAQSLILLPPQSTDFDSSSSDHLLSKLNQQSLILLPLIISFPAPLDHLLSKLSQQTLILLPPQSTTLILLPLDPSPFQKLSHSSSSSINRDSSSLIISFLNQPILILLPQSTDFDLLLVIISFQLIQASFDSFFLVIISFSKLNQQTLILLPRSSDHFQSFPSSINRFFFDSSSPRDHLLSKLNQQTLILLLLNQQTLILLSDHLLSSSINRIILPPQSTDFLILLPLDHLLSKLSQQTLILLPDHLLSKLSRQTLILLPSSINRFFFDHLLPRDHLLSKLSQQTLILLP</sequence>
<keyword evidence="2" id="KW-1185">Reference proteome</keyword>